<dbReference type="PROSITE" id="PS50113">
    <property type="entry name" value="PAC"/>
    <property type="match status" value="1"/>
</dbReference>
<dbReference type="PROSITE" id="PS50112">
    <property type="entry name" value="PAS"/>
    <property type="match status" value="1"/>
</dbReference>
<dbReference type="EMBL" id="CP042905">
    <property type="protein sequence ID" value="QEE16581.1"/>
    <property type="molecule type" value="Genomic_DNA"/>
</dbReference>
<gene>
    <name evidence="3" type="ORF">DSAG12_02411</name>
</gene>
<dbReference type="Pfam" id="PF13426">
    <property type="entry name" value="PAS_9"/>
    <property type="match status" value="2"/>
</dbReference>
<organism evidence="3 4">
    <name type="scientific">Promethearchaeum syntrophicum</name>
    <dbReference type="NCBI Taxonomy" id="2594042"/>
    <lineage>
        <taxon>Archaea</taxon>
        <taxon>Promethearchaeati</taxon>
        <taxon>Promethearchaeota</taxon>
        <taxon>Promethearchaeia</taxon>
        <taxon>Promethearchaeales</taxon>
        <taxon>Promethearchaeaceae</taxon>
        <taxon>Promethearchaeum</taxon>
    </lineage>
</organism>
<dbReference type="KEGG" id="psyt:DSAG12_02411"/>
<evidence type="ECO:0000259" key="2">
    <source>
        <dbReference type="PROSITE" id="PS50113"/>
    </source>
</evidence>
<dbReference type="CDD" id="cd00130">
    <property type="entry name" value="PAS"/>
    <property type="match status" value="1"/>
</dbReference>
<dbReference type="AlphaFoldDB" id="A0A5B9DC18"/>
<dbReference type="InterPro" id="IPR029016">
    <property type="entry name" value="GAF-like_dom_sf"/>
</dbReference>
<dbReference type="InterPro" id="IPR000014">
    <property type="entry name" value="PAS"/>
</dbReference>
<dbReference type="Proteomes" id="UP000321408">
    <property type="component" value="Chromosome"/>
</dbReference>
<name>A0A5B9DC18_9ARCH</name>
<accession>A0A5B9DC18</accession>
<evidence type="ECO:0000313" key="4">
    <source>
        <dbReference type="Proteomes" id="UP000321408"/>
    </source>
</evidence>
<dbReference type="Gene3D" id="3.30.450.20">
    <property type="entry name" value="PAS domain"/>
    <property type="match status" value="2"/>
</dbReference>
<evidence type="ECO:0000259" key="1">
    <source>
        <dbReference type="PROSITE" id="PS50112"/>
    </source>
</evidence>
<feature type="domain" description="PAC" evidence="2">
    <location>
        <begin position="89"/>
        <end position="144"/>
    </location>
</feature>
<evidence type="ECO:0000313" key="3">
    <source>
        <dbReference type="EMBL" id="QEE16581.1"/>
    </source>
</evidence>
<proteinExistence type="predicted"/>
<protein>
    <submittedName>
        <fullName evidence="3">PAS domain-containing protein</fullName>
    </submittedName>
</protein>
<dbReference type="InterPro" id="IPR000700">
    <property type="entry name" value="PAS-assoc_C"/>
</dbReference>
<feature type="domain" description="PAS" evidence="1">
    <location>
        <begin position="324"/>
        <end position="370"/>
    </location>
</feature>
<dbReference type="Gene3D" id="3.30.450.40">
    <property type="match status" value="1"/>
</dbReference>
<dbReference type="SUPFAM" id="SSF55785">
    <property type="entry name" value="PYP-like sensor domain (PAS domain)"/>
    <property type="match status" value="1"/>
</dbReference>
<dbReference type="SUPFAM" id="SSF55781">
    <property type="entry name" value="GAF domain-like"/>
    <property type="match status" value="1"/>
</dbReference>
<reference evidence="3 4" key="2">
    <citation type="journal article" date="2024" name="Int. J. Syst. Evol. Microbiol.">
        <title>Promethearchaeum syntrophicum gen. nov., sp. nov., an anaerobic, obligately syntrophic archaeon, the first isolate of the lineage 'Asgard' archaea, and proposal of the new archaeal phylum Promethearchaeota phyl. nov. and kingdom Promethearchaeati regn. nov.</title>
        <authorList>
            <person name="Imachi H."/>
            <person name="Nobu M.K."/>
            <person name="Kato S."/>
            <person name="Takaki Y."/>
            <person name="Miyazaki M."/>
            <person name="Miyata M."/>
            <person name="Ogawara M."/>
            <person name="Saito Y."/>
            <person name="Sakai S."/>
            <person name="Tahara Y.O."/>
            <person name="Takano Y."/>
            <person name="Tasumi E."/>
            <person name="Uematsu K."/>
            <person name="Yoshimura T."/>
            <person name="Itoh T."/>
            <person name="Ohkuma M."/>
            <person name="Takai K."/>
        </authorList>
    </citation>
    <scope>NUCLEOTIDE SEQUENCE [LARGE SCALE GENOMIC DNA]</scope>
    <source>
        <strain evidence="3 4">MK-D1</strain>
    </source>
</reference>
<dbReference type="InterPro" id="IPR035965">
    <property type="entry name" value="PAS-like_dom_sf"/>
</dbReference>
<sequence length="462" mass="53741">MEFDATLEKEAMEIIFNLIQRTSEIVLFRVYYDSGDRKSVFLDLGKTANQILGIPQRISVDEFLSLVHPDYLDDLNSTIHDLREINQVLDYEVQFFNPNIKKYIWIHILTNYLPINDKNKDKRCVIGIIEDITDIKNRESSLYLKDEQIQSYKVVSVIASMLMHKNEELTENISEILKTMGNSLKATCIAVYRDTNEISNKESENQTSYVLSDKWCIQQEDKFCKEFDNLFVNELLYELECSSMKMYTERNSDEYPSELIPLLERAKIGSFLRVPIFIGKERYGTLIVNYADKNRKFKHNEIVLCLNITYLIGLGLKINKENESKIDLLQFFDDLQLGVFIIQQNEAGIYRFAYVNSQICKISGYTKEEIYTVPNFTDVVAIKDESFIRSFQSKEFAVKNLPKSFEININVKNGNLPVKISLANGEFNDHYAIYGLVFQSLKENDVSAHYTEIIEKINQKSH</sequence>
<dbReference type="RefSeq" id="WP_147663454.1">
    <property type="nucleotide sequence ID" value="NZ_CP042905.2"/>
</dbReference>
<dbReference type="GeneID" id="41330398"/>
<keyword evidence="4" id="KW-1185">Reference proteome</keyword>
<reference evidence="3 4" key="1">
    <citation type="journal article" date="2020" name="Nature">
        <title>Isolation of an archaeon at the prokaryote-eukaryote interface.</title>
        <authorList>
            <person name="Imachi H."/>
            <person name="Nobu M.K."/>
            <person name="Nakahara N."/>
            <person name="Morono Y."/>
            <person name="Ogawara M."/>
            <person name="Takaki Y."/>
            <person name="Takano Y."/>
            <person name="Uematsu K."/>
            <person name="Ikuta T."/>
            <person name="Ito M."/>
            <person name="Matsui Y."/>
            <person name="Miyazaki M."/>
            <person name="Murata K."/>
            <person name="Saito Y."/>
            <person name="Sakai S."/>
            <person name="Song C."/>
            <person name="Tasumi E."/>
            <person name="Yamanaka Y."/>
            <person name="Yamaguchi T."/>
            <person name="Kamagata Y."/>
            <person name="Tamaki H."/>
            <person name="Takai K."/>
        </authorList>
    </citation>
    <scope>NUCLEOTIDE SEQUENCE [LARGE SCALE GENOMIC DNA]</scope>
    <source>
        <strain evidence="3 4">MK-D1</strain>
    </source>
</reference>